<keyword evidence="5" id="KW-0411">Iron-sulfur</keyword>
<dbReference type="GO" id="GO:0003824">
    <property type="term" value="F:catalytic activity"/>
    <property type="evidence" value="ECO:0007669"/>
    <property type="project" value="InterPro"/>
</dbReference>
<dbReference type="GO" id="GO:0005829">
    <property type="term" value="C:cytosol"/>
    <property type="evidence" value="ECO:0007669"/>
    <property type="project" value="TreeGrafter"/>
</dbReference>
<name>A0A7V3RDW7_9BACT</name>
<evidence type="ECO:0000256" key="5">
    <source>
        <dbReference type="ARBA" id="ARBA00023014"/>
    </source>
</evidence>
<dbReference type="InterPro" id="IPR051198">
    <property type="entry name" value="BchE-like"/>
</dbReference>
<evidence type="ECO:0000256" key="4">
    <source>
        <dbReference type="ARBA" id="ARBA00023004"/>
    </source>
</evidence>
<keyword evidence="3" id="KW-0479">Metal-binding</keyword>
<dbReference type="InterPro" id="IPR006638">
    <property type="entry name" value="Elp3/MiaA/NifB-like_rSAM"/>
</dbReference>
<reference evidence="7" key="1">
    <citation type="journal article" date="2020" name="mSystems">
        <title>Genome- and Community-Level Interaction Insights into Carbon Utilization and Element Cycling Functions of Hydrothermarchaeota in Hydrothermal Sediment.</title>
        <authorList>
            <person name="Zhou Z."/>
            <person name="Liu Y."/>
            <person name="Xu W."/>
            <person name="Pan J."/>
            <person name="Luo Z.H."/>
            <person name="Li M."/>
        </authorList>
    </citation>
    <scope>NUCLEOTIDE SEQUENCE [LARGE SCALE GENOMIC DNA]</scope>
    <source>
        <strain evidence="7">SpSt-966</strain>
    </source>
</reference>
<dbReference type="InterPro" id="IPR034466">
    <property type="entry name" value="Methyltransferase_Class_B"/>
</dbReference>
<dbReference type="GO" id="GO:0051536">
    <property type="term" value="F:iron-sulfur cluster binding"/>
    <property type="evidence" value="ECO:0007669"/>
    <property type="project" value="UniProtKB-KW"/>
</dbReference>
<dbReference type="AlphaFoldDB" id="A0A7V3RDW7"/>
<dbReference type="PROSITE" id="PS51918">
    <property type="entry name" value="RADICAL_SAM"/>
    <property type="match status" value="1"/>
</dbReference>
<dbReference type="InterPro" id="IPR023404">
    <property type="entry name" value="rSAM_horseshoe"/>
</dbReference>
<dbReference type="SMART" id="SM00729">
    <property type="entry name" value="Elp3"/>
    <property type="match status" value="1"/>
</dbReference>
<comment type="cofactor">
    <cofactor evidence="1">
        <name>[4Fe-4S] cluster</name>
        <dbReference type="ChEBI" id="CHEBI:49883"/>
    </cofactor>
</comment>
<evidence type="ECO:0000256" key="3">
    <source>
        <dbReference type="ARBA" id="ARBA00022723"/>
    </source>
</evidence>
<dbReference type="PANTHER" id="PTHR43409:SF3">
    <property type="entry name" value="HYPOTHETICAL METHYLTRANSFERASE"/>
    <property type="match status" value="1"/>
</dbReference>
<evidence type="ECO:0000256" key="1">
    <source>
        <dbReference type="ARBA" id="ARBA00001966"/>
    </source>
</evidence>
<dbReference type="EMBL" id="DTPE01000065">
    <property type="protein sequence ID" value="HGE74781.1"/>
    <property type="molecule type" value="Genomic_DNA"/>
</dbReference>
<dbReference type="SFLD" id="SFLDF00303">
    <property type="entry name" value="hopanoid_C2-methyltransferase"/>
    <property type="match status" value="1"/>
</dbReference>
<accession>A0A7V3RDW7</accession>
<dbReference type="Pfam" id="PF13282">
    <property type="entry name" value="DUF4070"/>
    <property type="match status" value="1"/>
</dbReference>
<dbReference type="PANTHER" id="PTHR43409">
    <property type="entry name" value="ANAEROBIC MAGNESIUM-PROTOPORPHYRIN IX MONOMETHYL ESTER CYCLASE-RELATED"/>
    <property type="match status" value="1"/>
</dbReference>
<dbReference type="SFLD" id="SFLDG01123">
    <property type="entry name" value="methyltransferase_(Class_B)"/>
    <property type="match status" value="1"/>
</dbReference>
<dbReference type="Gene3D" id="3.80.30.20">
    <property type="entry name" value="tm_1862 like domain"/>
    <property type="match status" value="1"/>
</dbReference>
<dbReference type="InterPro" id="IPR007197">
    <property type="entry name" value="rSAM"/>
</dbReference>
<dbReference type="SFLD" id="SFLDG01082">
    <property type="entry name" value="B12-binding_domain_containing"/>
    <property type="match status" value="1"/>
</dbReference>
<dbReference type="InterPro" id="IPR034530">
    <property type="entry name" value="HpnP-like"/>
</dbReference>
<sequence length="505" mass="58461">MKILMVYPSYPDTFWSFKYALKFVSKKASLPPLGLLTVASYLPNTWDVKLIDMNCEKLKDEDIKNADYVFISAMTVQRDSSIETIKKCNQFGIPVIAGGPLFTMEPDIFNDIVDYFVLGEAEDVMQDLIKDIENKKVKRYYAKYNFCNINETPVPKWNLLNLKWYASMSIQYSRGCPYNCEFCDIGALAGRTPRQKSSEQVIAEIQSLYDAGWRKSIFFVDDNFIGNKAKLKKEILPTLIKWQKEHKYPFSFYTEVSIDFADDDELMNLMSESGFDRVFVGIETPDPDSLKEANKYQNIKHDLEASVHKIQSFGFDVQGGFIVGFDSDKPTIFNRQFNFIQESAIVTAMVGLLNAPRGSQLYTRLRDEGRLIGEMTGDNVDAMTNIIPKMNIEVLVKEYKNLMNELYSPSSYYKRLKEFLSIYKIPKFKKSRIDFSEIMAFFKSIFLLGIFGRERNEYWKLLTWSLFRKPKTFASAVSFAIYGYHFRKIAEKLSKPTRKKKLSPA</sequence>
<proteinExistence type="predicted"/>
<feature type="domain" description="Radical SAM core" evidence="6">
    <location>
        <begin position="160"/>
        <end position="393"/>
    </location>
</feature>
<keyword evidence="2" id="KW-0949">S-adenosyl-L-methionine</keyword>
<dbReference type="SFLD" id="SFLDS00029">
    <property type="entry name" value="Radical_SAM"/>
    <property type="match status" value="1"/>
</dbReference>
<dbReference type="InterPro" id="IPR025274">
    <property type="entry name" value="DUF4070"/>
</dbReference>
<keyword evidence="4" id="KW-0408">Iron</keyword>
<comment type="caution">
    <text evidence="7">The sequence shown here is derived from an EMBL/GenBank/DDBJ whole genome shotgun (WGS) entry which is preliminary data.</text>
</comment>
<dbReference type="GO" id="GO:0046872">
    <property type="term" value="F:metal ion binding"/>
    <property type="evidence" value="ECO:0007669"/>
    <property type="project" value="UniProtKB-KW"/>
</dbReference>
<gene>
    <name evidence="7" type="ORF">ENX73_01485</name>
</gene>
<evidence type="ECO:0000256" key="2">
    <source>
        <dbReference type="ARBA" id="ARBA00022691"/>
    </source>
</evidence>
<dbReference type="Gene3D" id="3.40.50.280">
    <property type="entry name" value="Cobalamin-binding domain"/>
    <property type="match status" value="1"/>
</dbReference>
<dbReference type="SUPFAM" id="SSF102114">
    <property type="entry name" value="Radical SAM enzymes"/>
    <property type="match status" value="1"/>
</dbReference>
<dbReference type="InterPro" id="IPR006158">
    <property type="entry name" value="Cobalamin-bd"/>
</dbReference>
<evidence type="ECO:0000313" key="7">
    <source>
        <dbReference type="EMBL" id="HGE74781.1"/>
    </source>
</evidence>
<dbReference type="InterPro" id="IPR058240">
    <property type="entry name" value="rSAM_sf"/>
</dbReference>
<organism evidence="7">
    <name type="scientific">Mesoaciditoga lauensis</name>
    <dbReference type="NCBI Taxonomy" id="1495039"/>
    <lineage>
        <taxon>Bacteria</taxon>
        <taxon>Thermotogati</taxon>
        <taxon>Thermotogota</taxon>
        <taxon>Thermotogae</taxon>
        <taxon>Mesoaciditogales</taxon>
        <taxon>Mesoaciditogaceae</taxon>
        <taxon>Mesoaciditoga</taxon>
    </lineage>
</organism>
<dbReference type="CDD" id="cd01335">
    <property type="entry name" value="Radical_SAM"/>
    <property type="match status" value="1"/>
</dbReference>
<dbReference type="Pfam" id="PF04055">
    <property type="entry name" value="Radical_SAM"/>
    <property type="match status" value="1"/>
</dbReference>
<evidence type="ECO:0000259" key="6">
    <source>
        <dbReference type="PROSITE" id="PS51918"/>
    </source>
</evidence>
<dbReference type="Pfam" id="PF02310">
    <property type="entry name" value="B12-binding"/>
    <property type="match status" value="1"/>
</dbReference>
<dbReference type="GO" id="GO:0031419">
    <property type="term" value="F:cobalamin binding"/>
    <property type="evidence" value="ECO:0007669"/>
    <property type="project" value="InterPro"/>
</dbReference>
<protein>
    <submittedName>
        <fullName evidence="7">DUF4070 domain-containing protein</fullName>
    </submittedName>
</protein>